<accession>A0AAV3URM7</accession>
<keyword evidence="2" id="KW-1003">Cell membrane</keyword>
<organism evidence="7 8">
    <name type="scientific">Haladaptatus pallidirubidus</name>
    <dbReference type="NCBI Taxonomy" id="1008152"/>
    <lineage>
        <taxon>Archaea</taxon>
        <taxon>Methanobacteriati</taxon>
        <taxon>Methanobacteriota</taxon>
        <taxon>Stenosarchaea group</taxon>
        <taxon>Halobacteria</taxon>
        <taxon>Halobacteriales</taxon>
        <taxon>Haladaptataceae</taxon>
        <taxon>Haladaptatus</taxon>
    </lineage>
</organism>
<comment type="subcellular location">
    <subcellularLocation>
        <location evidence="1">Cell membrane</location>
        <topology evidence="1">Multi-pass membrane protein</topology>
    </subcellularLocation>
</comment>
<dbReference type="GO" id="GO:0015171">
    <property type="term" value="F:amino acid transmembrane transporter activity"/>
    <property type="evidence" value="ECO:0007669"/>
    <property type="project" value="TreeGrafter"/>
</dbReference>
<dbReference type="PANTHER" id="PTHR30086:SF20">
    <property type="entry name" value="ARGININE EXPORTER PROTEIN ARGO-RELATED"/>
    <property type="match status" value="1"/>
</dbReference>
<keyword evidence="5 6" id="KW-0472">Membrane</keyword>
<dbReference type="InterPro" id="IPR001123">
    <property type="entry name" value="LeuE-type"/>
</dbReference>
<reference evidence="7 8" key="1">
    <citation type="journal article" date="2019" name="Int. J. Syst. Evol. Microbiol.">
        <title>The Global Catalogue of Microorganisms (GCM) 10K type strain sequencing project: providing services to taxonomists for standard genome sequencing and annotation.</title>
        <authorList>
            <consortium name="The Broad Institute Genomics Platform"/>
            <consortium name="The Broad Institute Genome Sequencing Center for Infectious Disease"/>
            <person name="Wu L."/>
            <person name="Ma J."/>
        </authorList>
    </citation>
    <scope>NUCLEOTIDE SEQUENCE [LARGE SCALE GENOMIC DNA]</scope>
    <source>
        <strain evidence="7 8">JCM 17504</strain>
    </source>
</reference>
<dbReference type="EMBL" id="BAABKX010000030">
    <property type="protein sequence ID" value="GAA5065078.1"/>
    <property type="molecule type" value="Genomic_DNA"/>
</dbReference>
<feature type="transmembrane region" description="Helical" evidence="6">
    <location>
        <begin position="15"/>
        <end position="35"/>
    </location>
</feature>
<dbReference type="GO" id="GO:0005886">
    <property type="term" value="C:plasma membrane"/>
    <property type="evidence" value="ECO:0007669"/>
    <property type="project" value="UniProtKB-SubCell"/>
</dbReference>
<name>A0AAV3URM7_9EURY</name>
<feature type="transmembrane region" description="Helical" evidence="6">
    <location>
        <begin position="162"/>
        <end position="186"/>
    </location>
</feature>
<comment type="caution">
    <text evidence="7">The sequence shown here is derived from an EMBL/GenBank/DDBJ whole genome shotgun (WGS) entry which is preliminary data.</text>
</comment>
<evidence type="ECO:0000256" key="5">
    <source>
        <dbReference type="ARBA" id="ARBA00023136"/>
    </source>
</evidence>
<protein>
    <submittedName>
        <fullName evidence="7">LysE family translocator</fullName>
    </submittedName>
</protein>
<dbReference type="AlphaFoldDB" id="A0AAV3URM7"/>
<keyword evidence="3 6" id="KW-0812">Transmembrane</keyword>
<evidence type="ECO:0000313" key="7">
    <source>
        <dbReference type="EMBL" id="GAA5065078.1"/>
    </source>
</evidence>
<sequence>MTATRCFIPLISDSWFVLDINIILAFIPAALVLIISPGPDSIYTLTRSISDGRTVGVTAALGSSTGSIVHTTAAVLGLSAVLKTSAVAYTIVKLVGAAYLVYLGVQTFRSSEEFEITPESTSFTPTESFKSALMINALNPKVAVFFLAFLPQFVQPSGSTAVQLFTFGVLFATLGFCYQALLAVFSARARRAITERELVQTILQTVSGSVLIGFGLKLALERRVTS</sequence>
<evidence type="ECO:0000256" key="3">
    <source>
        <dbReference type="ARBA" id="ARBA00022692"/>
    </source>
</evidence>
<dbReference type="PANTHER" id="PTHR30086">
    <property type="entry name" value="ARGININE EXPORTER PROTEIN ARGO"/>
    <property type="match status" value="1"/>
</dbReference>
<evidence type="ECO:0000256" key="2">
    <source>
        <dbReference type="ARBA" id="ARBA00022475"/>
    </source>
</evidence>
<keyword evidence="4 6" id="KW-1133">Transmembrane helix</keyword>
<feature type="transmembrane region" description="Helical" evidence="6">
    <location>
        <begin position="86"/>
        <end position="105"/>
    </location>
</feature>
<evidence type="ECO:0000256" key="4">
    <source>
        <dbReference type="ARBA" id="ARBA00022989"/>
    </source>
</evidence>
<dbReference type="Proteomes" id="UP001501729">
    <property type="component" value="Unassembled WGS sequence"/>
</dbReference>
<gene>
    <name evidence="7" type="ORF">GCM10025751_55490</name>
</gene>
<feature type="transmembrane region" description="Helical" evidence="6">
    <location>
        <begin position="55"/>
        <end position="80"/>
    </location>
</feature>
<evidence type="ECO:0000256" key="1">
    <source>
        <dbReference type="ARBA" id="ARBA00004651"/>
    </source>
</evidence>
<evidence type="ECO:0000256" key="6">
    <source>
        <dbReference type="SAM" id="Phobius"/>
    </source>
</evidence>
<dbReference type="PIRSF" id="PIRSF006324">
    <property type="entry name" value="LeuE"/>
    <property type="match status" value="1"/>
</dbReference>
<feature type="transmembrane region" description="Helical" evidence="6">
    <location>
        <begin position="132"/>
        <end position="150"/>
    </location>
</feature>
<keyword evidence="8" id="KW-1185">Reference proteome</keyword>
<evidence type="ECO:0000313" key="8">
    <source>
        <dbReference type="Proteomes" id="UP001501729"/>
    </source>
</evidence>
<proteinExistence type="predicted"/>
<dbReference type="Pfam" id="PF01810">
    <property type="entry name" value="LysE"/>
    <property type="match status" value="1"/>
</dbReference>